<proteinExistence type="inferred from homology"/>
<dbReference type="GO" id="GO:0016020">
    <property type="term" value="C:membrane"/>
    <property type="evidence" value="ECO:0007669"/>
    <property type="project" value="UniProtKB-SubCell"/>
</dbReference>
<dbReference type="WBParaSite" id="ACAC_0001155101-mRNA-1">
    <property type="protein sequence ID" value="ACAC_0001155101-mRNA-1"/>
    <property type="gene ID" value="ACAC_0001155101"/>
</dbReference>
<evidence type="ECO:0000256" key="5">
    <source>
        <dbReference type="ARBA" id="ARBA00022692"/>
    </source>
</evidence>
<keyword evidence="3 13" id="KW-0813">Transport</keyword>
<accession>A0A0K0DJG8</accession>
<keyword evidence="11 13" id="KW-0739">Sodium transport</keyword>
<evidence type="ECO:0000256" key="10">
    <source>
        <dbReference type="ARBA" id="ARBA00023180"/>
    </source>
</evidence>
<keyword evidence="12 13" id="KW-0407">Ion channel</keyword>
<evidence type="ECO:0000256" key="6">
    <source>
        <dbReference type="ARBA" id="ARBA00022989"/>
    </source>
</evidence>
<evidence type="ECO:0000256" key="8">
    <source>
        <dbReference type="ARBA" id="ARBA00023065"/>
    </source>
</evidence>
<dbReference type="GO" id="GO:0005272">
    <property type="term" value="F:sodium channel activity"/>
    <property type="evidence" value="ECO:0007669"/>
    <property type="project" value="UniProtKB-KW"/>
</dbReference>
<evidence type="ECO:0000256" key="11">
    <source>
        <dbReference type="ARBA" id="ARBA00023201"/>
    </source>
</evidence>
<name>A0A0K0DJG8_ANGCA</name>
<keyword evidence="10" id="KW-0325">Glycoprotein</keyword>
<comment type="subcellular location">
    <subcellularLocation>
        <location evidence="1">Membrane</location>
        <topology evidence="1">Multi-pass membrane protein</topology>
    </subcellularLocation>
</comment>
<evidence type="ECO:0000313" key="15">
    <source>
        <dbReference type="Proteomes" id="UP000035642"/>
    </source>
</evidence>
<evidence type="ECO:0000256" key="4">
    <source>
        <dbReference type="ARBA" id="ARBA00022461"/>
    </source>
</evidence>
<organism evidence="15 16">
    <name type="scientific">Angiostrongylus cantonensis</name>
    <name type="common">Rat lungworm</name>
    <dbReference type="NCBI Taxonomy" id="6313"/>
    <lineage>
        <taxon>Eukaryota</taxon>
        <taxon>Metazoa</taxon>
        <taxon>Ecdysozoa</taxon>
        <taxon>Nematoda</taxon>
        <taxon>Chromadorea</taxon>
        <taxon>Rhabditida</taxon>
        <taxon>Rhabditina</taxon>
        <taxon>Rhabditomorpha</taxon>
        <taxon>Strongyloidea</taxon>
        <taxon>Metastrongylidae</taxon>
        <taxon>Angiostrongylus</taxon>
    </lineage>
</organism>
<reference evidence="15" key="1">
    <citation type="submission" date="2012-09" db="EMBL/GenBank/DDBJ databases">
        <authorList>
            <person name="Martin A.A."/>
        </authorList>
    </citation>
    <scope>NUCLEOTIDE SEQUENCE</scope>
</reference>
<evidence type="ECO:0000256" key="9">
    <source>
        <dbReference type="ARBA" id="ARBA00023136"/>
    </source>
</evidence>
<keyword evidence="8 13" id="KW-0406">Ion transport</keyword>
<keyword evidence="9 14" id="KW-0472">Membrane</keyword>
<dbReference type="AlphaFoldDB" id="A0A0K0DJG8"/>
<keyword evidence="6 14" id="KW-1133">Transmembrane helix</keyword>
<evidence type="ECO:0000313" key="16">
    <source>
        <dbReference type="WBParaSite" id="ACAC_0001155101-mRNA-1"/>
    </source>
</evidence>
<evidence type="ECO:0000256" key="1">
    <source>
        <dbReference type="ARBA" id="ARBA00004141"/>
    </source>
</evidence>
<comment type="similarity">
    <text evidence="2 13">Belongs to the amiloride-sensitive sodium channel (TC 1.A.6) family.</text>
</comment>
<keyword evidence="4 13" id="KW-0894">Sodium channel</keyword>
<dbReference type="Proteomes" id="UP000035642">
    <property type="component" value="Unassembled WGS sequence"/>
</dbReference>
<evidence type="ECO:0000256" key="13">
    <source>
        <dbReference type="RuleBase" id="RU000679"/>
    </source>
</evidence>
<evidence type="ECO:0000256" key="12">
    <source>
        <dbReference type="ARBA" id="ARBA00023303"/>
    </source>
</evidence>
<evidence type="ECO:0000256" key="3">
    <source>
        <dbReference type="ARBA" id="ARBA00022448"/>
    </source>
</evidence>
<reference evidence="16" key="2">
    <citation type="submission" date="2017-02" db="UniProtKB">
        <authorList>
            <consortium name="WormBaseParasite"/>
        </authorList>
    </citation>
    <scope>IDENTIFICATION</scope>
</reference>
<feature type="transmembrane region" description="Helical" evidence="14">
    <location>
        <begin position="264"/>
        <end position="288"/>
    </location>
</feature>
<keyword evidence="7" id="KW-0915">Sodium</keyword>
<evidence type="ECO:0000256" key="14">
    <source>
        <dbReference type="SAM" id="Phobius"/>
    </source>
</evidence>
<dbReference type="Gene3D" id="1.10.287.770">
    <property type="entry name" value="YojJ-like"/>
    <property type="match status" value="1"/>
</dbReference>
<dbReference type="InterPro" id="IPR001873">
    <property type="entry name" value="ENaC"/>
</dbReference>
<keyword evidence="5 13" id="KW-0812">Transmembrane</keyword>
<sequence>MNNAQLINKSIQQQSSTNDCRLELNSLFLQWRGNRTQYEIFDFVFNKNGYTCQEMFIFCRAGPRHFDCCSAFEATFVMLRGRHERLLQAGMVAHLGDSHVEVGLYPLLYLTVNNWNHLHFVQRKVSMVPEKNLCSTDPLNQGKSTCFVYNWVNRVMVPTLNCTLPFFKTMLPYTANLSVCEPLSVIGNYYHITSKRIRNYGCLPACERVENHWQITSNIDERALAQNGFGFEASFNELEYEHYLETHTTTPARFISELGSQCGLFVGGSLVTLIQLLFTVVIFTFGFIRKAYRTYIAVLLVIRT</sequence>
<evidence type="ECO:0000256" key="7">
    <source>
        <dbReference type="ARBA" id="ARBA00023053"/>
    </source>
</evidence>
<keyword evidence="15" id="KW-1185">Reference proteome</keyword>
<dbReference type="Pfam" id="PF00858">
    <property type="entry name" value="ASC"/>
    <property type="match status" value="1"/>
</dbReference>
<evidence type="ECO:0000256" key="2">
    <source>
        <dbReference type="ARBA" id="ARBA00007193"/>
    </source>
</evidence>
<protein>
    <submittedName>
        <fullName evidence="16">Amiloride-sensitive sodium channel</fullName>
    </submittedName>
</protein>